<evidence type="ECO:0000256" key="2">
    <source>
        <dbReference type="ARBA" id="ARBA00009672"/>
    </source>
</evidence>
<organism evidence="9 10">
    <name type="scientific">Artemia franciscana</name>
    <name type="common">Brine shrimp</name>
    <name type="synonym">Artemia sanfranciscana</name>
    <dbReference type="NCBI Taxonomy" id="6661"/>
    <lineage>
        <taxon>Eukaryota</taxon>
        <taxon>Metazoa</taxon>
        <taxon>Ecdysozoa</taxon>
        <taxon>Arthropoda</taxon>
        <taxon>Crustacea</taxon>
        <taxon>Branchiopoda</taxon>
        <taxon>Anostraca</taxon>
        <taxon>Artemiidae</taxon>
        <taxon>Artemia</taxon>
    </lineage>
</organism>
<evidence type="ECO:0000256" key="8">
    <source>
        <dbReference type="ARBA" id="ARBA00035344"/>
    </source>
</evidence>
<protein>
    <recommendedName>
        <fullName evidence="7">Small ribosomal subunit protein mS26</fullName>
    </recommendedName>
    <alternativeName>
        <fullName evidence="8">28S ribosomal protein S26, mitochondrial</fullName>
    </alternativeName>
</protein>
<evidence type="ECO:0000256" key="4">
    <source>
        <dbReference type="ARBA" id="ARBA00022980"/>
    </source>
</evidence>
<sequence>MSALKAMSKSFELKPVNITKDFVRYARKPTWMPTAKSKLFRIPKKPVLPEDEKLEIYRLERIYKTNMKSIRMFLSSEQEKVVAASSIGSDFLNQLEEDHLKALEFNRQENERIGKLREERYARMLEEQRQKTLEAKQKFIERTDKRIKEYTKMVEELEEISKTLITADSLEKAIEEALANPVDPNFVLTKNGVKYLGITGFDSPAQVLEKDVPSGSL</sequence>
<keyword evidence="3" id="KW-0809">Transit peptide</keyword>
<evidence type="ECO:0000313" key="10">
    <source>
        <dbReference type="Proteomes" id="UP001187531"/>
    </source>
</evidence>
<evidence type="ECO:0000256" key="5">
    <source>
        <dbReference type="ARBA" id="ARBA00023128"/>
    </source>
</evidence>
<dbReference type="PANTHER" id="PTHR21035">
    <property type="entry name" value="28S RIBOSOMAL PROTEIN S26, MITOCHONDRIAL"/>
    <property type="match status" value="1"/>
</dbReference>
<dbReference type="InterPro" id="IPR026140">
    <property type="entry name" value="Ribosomal_mS26"/>
</dbReference>
<gene>
    <name evidence="9" type="ORF">QYM36_010881</name>
</gene>
<dbReference type="Proteomes" id="UP001187531">
    <property type="component" value="Unassembled WGS sequence"/>
</dbReference>
<name>A0AA88HHB0_ARTSF</name>
<evidence type="ECO:0000256" key="1">
    <source>
        <dbReference type="ARBA" id="ARBA00004173"/>
    </source>
</evidence>
<dbReference type="AlphaFoldDB" id="A0AA88HHB0"/>
<evidence type="ECO:0000313" key="9">
    <source>
        <dbReference type="EMBL" id="KAK2712000.1"/>
    </source>
</evidence>
<comment type="subcellular location">
    <subcellularLocation>
        <location evidence="1">Mitochondrion</location>
    </subcellularLocation>
</comment>
<keyword evidence="5" id="KW-0496">Mitochondrion</keyword>
<reference evidence="9" key="1">
    <citation type="submission" date="2023-07" db="EMBL/GenBank/DDBJ databases">
        <title>Chromosome-level genome assembly of Artemia franciscana.</title>
        <authorList>
            <person name="Jo E."/>
        </authorList>
    </citation>
    <scope>NUCLEOTIDE SEQUENCE</scope>
    <source>
        <tissue evidence="9">Whole body</tissue>
    </source>
</reference>
<keyword evidence="10" id="KW-1185">Reference proteome</keyword>
<keyword evidence="4" id="KW-0689">Ribosomal protein</keyword>
<comment type="caution">
    <text evidence="9">The sequence shown here is derived from an EMBL/GenBank/DDBJ whole genome shotgun (WGS) entry which is preliminary data.</text>
</comment>
<accession>A0AA88HHB0</accession>
<keyword evidence="6" id="KW-0687">Ribonucleoprotein</keyword>
<evidence type="ECO:0000256" key="6">
    <source>
        <dbReference type="ARBA" id="ARBA00023274"/>
    </source>
</evidence>
<evidence type="ECO:0000256" key="3">
    <source>
        <dbReference type="ARBA" id="ARBA00022946"/>
    </source>
</evidence>
<comment type="similarity">
    <text evidence="2">Belongs to the mitochondrion-specific ribosomal protein mS26 family.</text>
</comment>
<evidence type="ECO:0000256" key="7">
    <source>
        <dbReference type="ARBA" id="ARBA00035138"/>
    </source>
</evidence>
<dbReference type="PANTHER" id="PTHR21035:SF2">
    <property type="entry name" value="SMALL RIBOSOMAL SUBUNIT PROTEIN MS26"/>
    <property type="match status" value="1"/>
</dbReference>
<dbReference type="Pfam" id="PF14943">
    <property type="entry name" value="MRP-S26"/>
    <property type="match status" value="1"/>
</dbReference>
<proteinExistence type="inferred from homology"/>
<dbReference type="GO" id="GO:0005763">
    <property type="term" value="C:mitochondrial small ribosomal subunit"/>
    <property type="evidence" value="ECO:0007669"/>
    <property type="project" value="InterPro"/>
</dbReference>
<dbReference type="EMBL" id="JAVRJZ010000015">
    <property type="protein sequence ID" value="KAK2712000.1"/>
    <property type="molecule type" value="Genomic_DNA"/>
</dbReference>